<dbReference type="PANTHER" id="PTHR15371">
    <property type="entry name" value="TIM23"/>
    <property type="match status" value="1"/>
</dbReference>
<keyword evidence="3" id="KW-1133">Transmembrane helix</keyword>
<organism evidence="5 6">
    <name type="scientific">Panagrellus redivivus</name>
    <name type="common">Microworm</name>
    <dbReference type="NCBI Taxonomy" id="6233"/>
    <lineage>
        <taxon>Eukaryota</taxon>
        <taxon>Metazoa</taxon>
        <taxon>Ecdysozoa</taxon>
        <taxon>Nematoda</taxon>
        <taxon>Chromadorea</taxon>
        <taxon>Rhabditida</taxon>
        <taxon>Tylenchina</taxon>
        <taxon>Panagrolaimomorpha</taxon>
        <taxon>Panagrolaimoidea</taxon>
        <taxon>Panagrolaimidae</taxon>
        <taxon>Panagrellus</taxon>
    </lineage>
</organism>
<dbReference type="PANTHER" id="PTHR15371:SF0">
    <property type="entry name" value="SD19278P"/>
    <property type="match status" value="1"/>
</dbReference>
<reference evidence="5" key="1">
    <citation type="journal article" date="2013" name="Genetics">
        <title>The draft genome and transcriptome of Panagrellus redivivus are shaped by the harsh demands of a free-living lifestyle.</title>
        <authorList>
            <person name="Srinivasan J."/>
            <person name="Dillman A.R."/>
            <person name="Macchietto M.G."/>
            <person name="Heikkinen L."/>
            <person name="Lakso M."/>
            <person name="Fracchia K.M."/>
            <person name="Antoshechkin I."/>
            <person name="Mortazavi A."/>
            <person name="Wong G."/>
            <person name="Sternberg P.W."/>
        </authorList>
    </citation>
    <scope>NUCLEOTIDE SEQUENCE [LARGE SCALE GENOMIC DNA]</scope>
    <source>
        <strain evidence="5">MT8872</strain>
    </source>
</reference>
<evidence type="ECO:0000313" key="6">
    <source>
        <dbReference type="WBParaSite" id="Pan_g14731.t1"/>
    </source>
</evidence>
<evidence type="ECO:0000256" key="4">
    <source>
        <dbReference type="ARBA" id="ARBA00023136"/>
    </source>
</evidence>
<comment type="subcellular location">
    <subcellularLocation>
        <location evidence="1">Membrane</location>
        <topology evidence="1">Multi-pass membrane protein</topology>
    </subcellularLocation>
</comment>
<dbReference type="GO" id="GO:0030150">
    <property type="term" value="P:protein import into mitochondrial matrix"/>
    <property type="evidence" value="ECO:0007669"/>
    <property type="project" value="TreeGrafter"/>
</dbReference>
<dbReference type="InterPro" id="IPR045238">
    <property type="entry name" value="Tim23-like"/>
</dbReference>
<sequence length="257" mass="27130">MSWFGWGGSQAASGVPSAATAAPLSDSDLSSPELKLHSDASFLSSTPLDTTFDSVPAAGPDTVPSTPAFSAPPLALDQIKQAGVPLNRQMTPYLQMDPSIFRASQPQYIMPEGNEHGKGKFEFMLGHIGWAVGGGFFVGCARGFVPELFNKDTRQLSGKPWLTRLVNATAKHGSGYAQPAGTAVFLYSALEIGLKSVRAEDDLNSLGAGALAGAIYRSPHGIKASANGALAGFLLSTLWAIINPDSRQRFREMFNLA</sequence>
<evidence type="ECO:0000313" key="5">
    <source>
        <dbReference type="Proteomes" id="UP000492821"/>
    </source>
</evidence>
<dbReference type="AlphaFoldDB" id="A0A7E4UZJ4"/>
<keyword evidence="2" id="KW-0812">Transmembrane</keyword>
<keyword evidence="5" id="KW-1185">Reference proteome</keyword>
<name>A0A7E4UZJ4_PANRE</name>
<protein>
    <submittedName>
        <fullName evidence="6">Mitochondrial import inner membrane translocase subunit TIM23</fullName>
    </submittedName>
</protein>
<dbReference type="GO" id="GO:0005744">
    <property type="term" value="C:TIM23 mitochondrial import inner membrane translocase complex"/>
    <property type="evidence" value="ECO:0007669"/>
    <property type="project" value="TreeGrafter"/>
</dbReference>
<dbReference type="Proteomes" id="UP000492821">
    <property type="component" value="Unassembled WGS sequence"/>
</dbReference>
<evidence type="ECO:0000256" key="1">
    <source>
        <dbReference type="ARBA" id="ARBA00004141"/>
    </source>
</evidence>
<dbReference type="GO" id="GO:0008320">
    <property type="term" value="F:protein transmembrane transporter activity"/>
    <property type="evidence" value="ECO:0007669"/>
    <property type="project" value="TreeGrafter"/>
</dbReference>
<reference evidence="6" key="2">
    <citation type="submission" date="2020-10" db="UniProtKB">
        <authorList>
            <consortium name="WormBaseParasite"/>
        </authorList>
    </citation>
    <scope>IDENTIFICATION</scope>
</reference>
<evidence type="ECO:0000256" key="3">
    <source>
        <dbReference type="ARBA" id="ARBA00022989"/>
    </source>
</evidence>
<keyword evidence="4" id="KW-0472">Membrane</keyword>
<accession>A0A7E4UZJ4</accession>
<evidence type="ECO:0000256" key="2">
    <source>
        <dbReference type="ARBA" id="ARBA00022692"/>
    </source>
</evidence>
<proteinExistence type="predicted"/>
<dbReference type="Pfam" id="PF02466">
    <property type="entry name" value="Tim17"/>
    <property type="match status" value="1"/>
</dbReference>
<dbReference type="WBParaSite" id="Pan_g14731.t1">
    <property type="protein sequence ID" value="Pan_g14731.t1"/>
    <property type="gene ID" value="Pan_g14731"/>
</dbReference>